<gene>
    <name evidence="2" type="ORF">VIBNISOn1_900038</name>
</gene>
<evidence type="ECO:0000313" key="3">
    <source>
        <dbReference type="Proteomes" id="UP000018211"/>
    </source>
</evidence>
<accession>A0AAV2VYF8</accession>
<dbReference type="RefSeq" id="WP_022613835.1">
    <property type="nucleotide sequence ID" value="NZ_LK391965.1"/>
</dbReference>
<dbReference type="EMBL" id="CAOF01000187">
    <property type="protein sequence ID" value="CCO49814.1"/>
    <property type="molecule type" value="Genomic_DNA"/>
</dbReference>
<feature type="domain" description="Flp pilus assembly protein RcpC/CpaB" evidence="1">
    <location>
        <begin position="114"/>
        <end position="221"/>
    </location>
</feature>
<sequence>MKNKIVIFASIALVAFGLYGLSGSLLQPEEPKVLAEVEEQIKVWTLKQHVSRGDLIDRNHFEIAYIPESEALRKGISEDVNLEMVEGAVFRKSLGVDQLVYPEDIVHPNADGYINYVIAPNRVPYAVEVSPSDVVGGMITNGSLIDVVALSLPGTEIADTSLRRTMSITPVLIGIKALQIKRPLSDEEGDADEVQKVSVILELTRKQVATLTVAKRISELEIHRSIGEYAPEDLAADAGDVLADFRSIKEFRAGTSDIK</sequence>
<dbReference type="Pfam" id="PF16976">
    <property type="entry name" value="RcpC"/>
    <property type="match status" value="1"/>
</dbReference>
<evidence type="ECO:0000313" key="2">
    <source>
        <dbReference type="EMBL" id="CCO49814.1"/>
    </source>
</evidence>
<proteinExistence type="predicted"/>
<dbReference type="InterPro" id="IPR031571">
    <property type="entry name" value="RcpC_dom"/>
</dbReference>
<evidence type="ECO:0000259" key="1">
    <source>
        <dbReference type="Pfam" id="PF16976"/>
    </source>
</evidence>
<dbReference type="NCBIfam" id="TIGR03177">
    <property type="entry name" value="pilus_cpaB"/>
    <property type="match status" value="1"/>
</dbReference>
<dbReference type="AlphaFoldDB" id="A0AAV2VYF8"/>
<organism evidence="2 3">
    <name type="scientific">Vibrio nigripulchritudo SOn1</name>
    <dbReference type="NCBI Taxonomy" id="1238450"/>
    <lineage>
        <taxon>Bacteria</taxon>
        <taxon>Pseudomonadati</taxon>
        <taxon>Pseudomonadota</taxon>
        <taxon>Gammaproteobacteria</taxon>
        <taxon>Vibrionales</taxon>
        <taxon>Vibrionaceae</taxon>
        <taxon>Vibrio</taxon>
    </lineage>
</organism>
<reference evidence="2 3" key="1">
    <citation type="journal article" date="2013" name="ISME J.">
        <title>Comparative genomics of pathogenic lineages of Vibrio nigripulchritudo identifies virulence-associated traits.</title>
        <authorList>
            <person name="Goudenege D."/>
            <person name="Labreuche Y."/>
            <person name="Krin E."/>
            <person name="Ansquer D."/>
            <person name="Mangenot S."/>
            <person name="Calteau A."/>
            <person name="Medigue C."/>
            <person name="Mazel D."/>
            <person name="Polz M.F."/>
            <person name="Le Roux F."/>
        </authorList>
    </citation>
    <scope>NUCLEOTIDE SEQUENCE [LARGE SCALE GENOMIC DNA]</scope>
    <source>
        <strain evidence="2 3">SOn1</strain>
    </source>
</reference>
<name>A0AAV2VYF8_9VIBR</name>
<protein>
    <submittedName>
        <fullName evidence="2">Flp pilus assembly protein RcpC/CpaB</fullName>
    </submittedName>
</protein>
<dbReference type="InterPro" id="IPR017592">
    <property type="entry name" value="Pilus_assmbl_Flp-typ_CpaB"/>
</dbReference>
<comment type="caution">
    <text evidence="2">The sequence shown here is derived from an EMBL/GenBank/DDBJ whole genome shotgun (WGS) entry which is preliminary data.</text>
</comment>
<dbReference type="Proteomes" id="UP000018211">
    <property type="component" value="Unassembled WGS sequence"/>
</dbReference>